<name>A0A0E9WW93_ANGAN</name>
<dbReference type="AlphaFoldDB" id="A0A0E9WW93"/>
<sequence length="64" mass="7532">MWDLGGGVQFFHRSINFGTQELLINSHKKQHIDLLNDLEKVESLSVQERETSRPLKWKCSIYTE</sequence>
<reference evidence="1" key="1">
    <citation type="submission" date="2014-11" db="EMBL/GenBank/DDBJ databases">
        <authorList>
            <person name="Amaro Gonzalez C."/>
        </authorList>
    </citation>
    <scope>NUCLEOTIDE SEQUENCE</scope>
</reference>
<dbReference type="EMBL" id="GBXM01014101">
    <property type="protein sequence ID" value="JAH94476.1"/>
    <property type="molecule type" value="Transcribed_RNA"/>
</dbReference>
<organism evidence="1">
    <name type="scientific">Anguilla anguilla</name>
    <name type="common">European freshwater eel</name>
    <name type="synonym">Muraena anguilla</name>
    <dbReference type="NCBI Taxonomy" id="7936"/>
    <lineage>
        <taxon>Eukaryota</taxon>
        <taxon>Metazoa</taxon>
        <taxon>Chordata</taxon>
        <taxon>Craniata</taxon>
        <taxon>Vertebrata</taxon>
        <taxon>Euteleostomi</taxon>
        <taxon>Actinopterygii</taxon>
        <taxon>Neopterygii</taxon>
        <taxon>Teleostei</taxon>
        <taxon>Anguilliformes</taxon>
        <taxon>Anguillidae</taxon>
        <taxon>Anguilla</taxon>
    </lineage>
</organism>
<protein>
    <submittedName>
        <fullName evidence="1">Uncharacterized protein</fullName>
    </submittedName>
</protein>
<proteinExistence type="predicted"/>
<accession>A0A0E9WW93</accession>
<reference evidence="1" key="2">
    <citation type="journal article" date="2015" name="Fish Shellfish Immunol.">
        <title>Early steps in the European eel (Anguilla anguilla)-Vibrio vulnificus interaction in the gills: Role of the RtxA13 toxin.</title>
        <authorList>
            <person name="Callol A."/>
            <person name="Pajuelo D."/>
            <person name="Ebbesson L."/>
            <person name="Teles M."/>
            <person name="MacKenzie S."/>
            <person name="Amaro C."/>
        </authorList>
    </citation>
    <scope>NUCLEOTIDE SEQUENCE</scope>
</reference>
<evidence type="ECO:0000313" key="1">
    <source>
        <dbReference type="EMBL" id="JAH94476.1"/>
    </source>
</evidence>